<protein>
    <submittedName>
        <fullName evidence="4">TetR/AcrR family transcriptional regulator</fullName>
    </submittedName>
</protein>
<evidence type="ECO:0000256" key="2">
    <source>
        <dbReference type="PROSITE-ProRule" id="PRU00335"/>
    </source>
</evidence>
<keyword evidence="1 2" id="KW-0238">DNA-binding</keyword>
<feature type="DNA-binding region" description="H-T-H motif" evidence="2">
    <location>
        <begin position="41"/>
        <end position="60"/>
    </location>
</feature>
<evidence type="ECO:0000313" key="5">
    <source>
        <dbReference type="Proteomes" id="UP001055159"/>
    </source>
</evidence>
<proteinExistence type="predicted"/>
<dbReference type="InterPro" id="IPR036271">
    <property type="entry name" value="Tet_transcr_reg_TetR-rel_C_sf"/>
</dbReference>
<feature type="domain" description="HTH tetR-type" evidence="3">
    <location>
        <begin position="18"/>
        <end position="78"/>
    </location>
</feature>
<organism evidence="4 5">
    <name type="scientific">Mycolicibacterium rufum</name>
    <dbReference type="NCBI Taxonomy" id="318424"/>
    <lineage>
        <taxon>Bacteria</taxon>
        <taxon>Bacillati</taxon>
        <taxon>Actinomycetota</taxon>
        <taxon>Actinomycetes</taxon>
        <taxon>Mycobacteriales</taxon>
        <taxon>Mycobacteriaceae</taxon>
        <taxon>Mycolicibacterium</taxon>
    </lineage>
</organism>
<evidence type="ECO:0000256" key="1">
    <source>
        <dbReference type="ARBA" id="ARBA00023125"/>
    </source>
</evidence>
<reference evidence="4" key="1">
    <citation type="submission" date="2022-08" db="EMBL/GenBank/DDBJ databases">
        <title>Whole genome sequencing of non-tuberculosis mycobacteria type-strains.</title>
        <authorList>
            <person name="Igarashi Y."/>
            <person name="Osugi A."/>
            <person name="Mitarai S."/>
        </authorList>
    </citation>
    <scope>NUCLEOTIDE SEQUENCE</scope>
    <source>
        <strain evidence="4">JCM 16372</strain>
    </source>
</reference>
<evidence type="ECO:0000259" key="3">
    <source>
        <dbReference type="PROSITE" id="PS50977"/>
    </source>
</evidence>
<dbReference type="SUPFAM" id="SSF46689">
    <property type="entry name" value="Homeodomain-like"/>
    <property type="match status" value="1"/>
</dbReference>
<dbReference type="SUPFAM" id="SSF48498">
    <property type="entry name" value="Tetracyclin repressor-like, C-terminal domain"/>
    <property type="match status" value="1"/>
</dbReference>
<dbReference type="Gene3D" id="1.10.10.60">
    <property type="entry name" value="Homeodomain-like"/>
    <property type="match status" value="1"/>
</dbReference>
<keyword evidence="5" id="KW-1185">Reference proteome</keyword>
<dbReference type="Pfam" id="PF00440">
    <property type="entry name" value="TetR_N"/>
    <property type="match status" value="1"/>
</dbReference>
<dbReference type="InterPro" id="IPR001647">
    <property type="entry name" value="HTH_TetR"/>
</dbReference>
<dbReference type="Gene3D" id="1.10.357.10">
    <property type="entry name" value="Tetracycline Repressor, domain 2"/>
    <property type="match status" value="1"/>
</dbReference>
<dbReference type="EMBL" id="CP092427">
    <property type="protein sequence ID" value="ULP36533.1"/>
    <property type="molecule type" value="Genomic_DNA"/>
</dbReference>
<dbReference type="RefSeq" id="WP_052428996.1">
    <property type="nucleotide sequence ID" value="NZ_CP092427.2"/>
</dbReference>
<dbReference type="PROSITE" id="PS50977">
    <property type="entry name" value="HTH_TETR_2"/>
    <property type="match status" value="1"/>
</dbReference>
<sequence>MAAGTGRKSAAGEDSRVIRTRADVGRTALDVLVTEGSDALTHARVAELAGYSKTTLYSHWPTRFDLLKIALDAIGELPHQEPTGDLRADLIGELTSFRQAVVDLHIDRVLSAMAQWASVDEMAGIRDALNTEAQRPIRAMLETAFDGARLEAAISMLAGVVACPSLMFGTVPDDEVIAAAVDIVLDSGQTAGKTKRARRDSNP</sequence>
<dbReference type="InterPro" id="IPR009057">
    <property type="entry name" value="Homeodomain-like_sf"/>
</dbReference>
<gene>
    <name evidence="4" type="ORF">MJO55_25685</name>
</gene>
<accession>A0ABY3UA97</accession>
<dbReference type="Proteomes" id="UP001055159">
    <property type="component" value="Chromosome"/>
</dbReference>
<name>A0ABY3UA97_9MYCO</name>
<evidence type="ECO:0000313" key="4">
    <source>
        <dbReference type="EMBL" id="ULP36533.1"/>
    </source>
</evidence>